<dbReference type="Pfam" id="PF02661">
    <property type="entry name" value="Fic"/>
    <property type="match status" value="1"/>
</dbReference>
<dbReference type="Gene3D" id="1.10.3290.10">
    <property type="entry name" value="Fido-like domain"/>
    <property type="match status" value="1"/>
</dbReference>
<dbReference type="Proteomes" id="UP000268623">
    <property type="component" value="Unassembled WGS sequence"/>
</dbReference>
<dbReference type="PROSITE" id="PS51459">
    <property type="entry name" value="FIDO"/>
    <property type="match status" value="1"/>
</dbReference>
<gene>
    <name evidence="4" type="ORF">D1O30_20800</name>
</gene>
<reference evidence="4 5" key="1">
    <citation type="submission" date="2018-08" db="EMBL/GenBank/DDBJ databases">
        <title>Genome sequence of Methylocystis hirsuta CSC1, a methanotroph able to accumulate PHAs.</title>
        <authorList>
            <person name="Bordel S."/>
            <person name="Rodriguez E."/>
            <person name="Gancedo J."/>
            <person name="Munoz R."/>
        </authorList>
    </citation>
    <scope>NUCLEOTIDE SEQUENCE [LARGE SCALE GENOMIC DNA]</scope>
    <source>
        <strain evidence="4 5">CSC1</strain>
    </source>
</reference>
<keyword evidence="2" id="KW-0547">Nucleotide-binding</keyword>
<evidence type="ECO:0000256" key="2">
    <source>
        <dbReference type="PIRSR" id="PIRSR640198-2"/>
    </source>
</evidence>
<feature type="active site" evidence="1">
    <location>
        <position position="206"/>
    </location>
</feature>
<dbReference type="InterPro" id="IPR025230">
    <property type="entry name" value="DUF4172"/>
</dbReference>
<evidence type="ECO:0000256" key="1">
    <source>
        <dbReference type="PIRSR" id="PIRSR640198-1"/>
    </source>
</evidence>
<dbReference type="InterPro" id="IPR036388">
    <property type="entry name" value="WH-like_DNA-bd_sf"/>
</dbReference>
<dbReference type="Gene3D" id="1.10.10.10">
    <property type="entry name" value="Winged helix-like DNA-binding domain superfamily/Winged helix DNA-binding domain"/>
    <property type="match status" value="1"/>
</dbReference>
<feature type="binding site" evidence="2">
    <location>
        <begin position="210"/>
        <end position="217"/>
    </location>
    <ligand>
        <name>ATP</name>
        <dbReference type="ChEBI" id="CHEBI:30616"/>
    </ligand>
</feature>
<sequence>MAYVHEHKDWPAFRWSQERLADRLAAVRHRQGRLIGRMEGLGFQLRAEAVLQTLTEEVLKSSEIEGELLDKEQVRSSIARRLGMNIAGLVPADRDVEGVVEMMLDATQNYMAPLTKGRLFGWHAALFPTGRSGMRKIAVGAWRANASGPMQVVSGPIGREHVHFEAPDAERVDEEMRAFLDWFEGDVAIDPVIKAGVAHLWFVTIHPFEDGNGRIARAVADLALTRSEGTPQRFYSMSAQIRLERNAYYDILEATQKGDLDITPWLEWFLDCLNRAFDAAETILASVLRKARFWDARAGERLNDRQRLIINRLLNGFEGKLTSSKWAKLAKCSQDTALRDIDDLLQRGILVKGAAGGRSTSYSLREV</sequence>
<accession>A0A3M9XJ87</accession>
<evidence type="ECO:0000313" key="4">
    <source>
        <dbReference type="EMBL" id="RNJ47901.1"/>
    </source>
</evidence>
<dbReference type="GO" id="GO:0005524">
    <property type="term" value="F:ATP binding"/>
    <property type="evidence" value="ECO:0007669"/>
    <property type="project" value="UniProtKB-KW"/>
</dbReference>
<name>A0A3M9XJ87_9HYPH</name>
<dbReference type="PANTHER" id="PTHR13504:SF33">
    <property type="entry name" value="FIC FAMILY PROTEIN"/>
    <property type="match status" value="1"/>
</dbReference>
<comment type="caution">
    <text evidence="4">The sequence shown here is derived from an EMBL/GenBank/DDBJ whole genome shotgun (WGS) entry which is preliminary data.</text>
</comment>
<keyword evidence="5" id="KW-1185">Reference proteome</keyword>
<evidence type="ECO:0000313" key="5">
    <source>
        <dbReference type="Proteomes" id="UP000268623"/>
    </source>
</evidence>
<dbReference type="EMBL" id="QWDD01000004">
    <property type="protein sequence ID" value="RNJ47901.1"/>
    <property type="molecule type" value="Genomic_DNA"/>
</dbReference>
<dbReference type="InterPro" id="IPR003812">
    <property type="entry name" value="Fido"/>
</dbReference>
<dbReference type="RefSeq" id="WP_123177991.1">
    <property type="nucleotide sequence ID" value="NZ_QWDD01000004.1"/>
</dbReference>
<feature type="binding site" evidence="2">
    <location>
        <begin position="248"/>
        <end position="249"/>
    </location>
    <ligand>
        <name>ATP</name>
        <dbReference type="ChEBI" id="CHEBI:30616"/>
    </ligand>
</feature>
<evidence type="ECO:0000259" key="3">
    <source>
        <dbReference type="PROSITE" id="PS51459"/>
    </source>
</evidence>
<protein>
    <submittedName>
        <fullName evidence="4">Fic family protein</fullName>
    </submittedName>
</protein>
<dbReference type="InterPro" id="IPR040198">
    <property type="entry name" value="Fido_containing"/>
</dbReference>
<organism evidence="4 5">
    <name type="scientific">Methylocystis hirsuta</name>
    <dbReference type="NCBI Taxonomy" id="369798"/>
    <lineage>
        <taxon>Bacteria</taxon>
        <taxon>Pseudomonadati</taxon>
        <taxon>Pseudomonadota</taxon>
        <taxon>Alphaproteobacteria</taxon>
        <taxon>Hyphomicrobiales</taxon>
        <taxon>Methylocystaceae</taxon>
        <taxon>Methylocystis</taxon>
    </lineage>
</organism>
<dbReference type="PANTHER" id="PTHR13504">
    <property type="entry name" value="FIDO DOMAIN-CONTAINING PROTEIN DDB_G0283145"/>
    <property type="match status" value="1"/>
</dbReference>
<dbReference type="AlphaFoldDB" id="A0A3M9XJ87"/>
<feature type="domain" description="Fido" evidence="3">
    <location>
        <begin position="114"/>
        <end position="271"/>
    </location>
</feature>
<dbReference type="Pfam" id="PF13776">
    <property type="entry name" value="DUF4172"/>
    <property type="match status" value="1"/>
</dbReference>
<dbReference type="SUPFAM" id="SSF140931">
    <property type="entry name" value="Fic-like"/>
    <property type="match status" value="1"/>
</dbReference>
<proteinExistence type="predicted"/>
<keyword evidence="2" id="KW-0067">ATP-binding</keyword>
<dbReference type="OrthoDB" id="9813719at2"/>
<dbReference type="InterPro" id="IPR036597">
    <property type="entry name" value="Fido-like_dom_sf"/>
</dbReference>